<gene>
    <name evidence="1" type="ORF">SAMN05216553_101692</name>
</gene>
<accession>A0A1G7L7C1</accession>
<organism evidence="1 2">
    <name type="scientific">Lentzea fradiae</name>
    <dbReference type="NCBI Taxonomy" id="200378"/>
    <lineage>
        <taxon>Bacteria</taxon>
        <taxon>Bacillati</taxon>
        <taxon>Actinomycetota</taxon>
        <taxon>Actinomycetes</taxon>
        <taxon>Pseudonocardiales</taxon>
        <taxon>Pseudonocardiaceae</taxon>
        <taxon>Lentzea</taxon>
    </lineage>
</organism>
<keyword evidence="2" id="KW-1185">Reference proteome</keyword>
<dbReference type="AlphaFoldDB" id="A0A1G7L7C1"/>
<dbReference type="Gene3D" id="3.90.470.20">
    <property type="entry name" value="4'-phosphopantetheinyl transferase domain"/>
    <property type="match status" value="1"/>
</dbReference>
<dbReference type="RefSeq" id="WP_245743516.1">
    <property type="nucleotide sequence ID" value="NZ_FNCC01000001.1"/>
</dbReference>
<dbReference type="EMBL" id="FNCC01000001">
    <property type="protein sequence ID" value="SDF44919.1"/>
    <property type="molecule type" value="Genomic_DNA"/>
</dbReference>
<dbReference type="SUPFAM" id="SSF56214">
    <property type="entry name" value="4'-phosphopantetheinyl transferase"/>
    <property type="match status" value="1"/>
</dbReference>
<protein>
    <submittedName>
        <fullName evidence="1">Holo-[acyl-carrier protein] synthase</fullName>
    </submittedName>
</protein>
<proteinExistence type="predicted"/>
<dbReference type="STRING" id="200378.SAMN05216553_101692"/>
<evidence type="ECO:0000313" key="2">
    <source>
        <dbReference type="Proteomes" id="UP000199623"/>
    </source>
</evidence>
<dbReference type="GO" id="GO:0000287">
    <property type="term" value="F:magnesium ion binding"/>
    <property type="evidence" value="ECO:0007669"/>
    <property type="project" value="InterPro"/>
</dbReference>
<dbReference type="InterPro" id="IPR037143">
    <property type="entry name" value="4-PPantetheinyl_Trfase_dom_sf"/>
</dbReference>
<evidence type="ECO:0000313" key="1">
    <source>
        <dbReference type="EMBL" id="SDF44919.1"/>
    </source>
</evidence>
<dbReference type="Proteomes" id="UP000199623">
    <property type="component" value="Unassembled WGS sequence"/>
</dbReference>
<sequence length="171" mass="17825">MTAPPLLFGVDLVDVARVTRAMSYSGPAYTRHVTSPGERDLHADPGLATAATVAVKECLVKAVGGRPPGFSWHDFEACGEASPHGAEWAEPLLDAAVPEVEAATRVAMTERCAYTVFGASGSAALARLAERSADPGDDVAVVGLARWGFRGDLIVALAILITMPRGALRCP</sequence>
<reference evidence="2" key="1">
    <citation type="submission" date="2016-10" db="EMBL/GenBank/DDBJ databases">
        <authorList>
            <person name="Varghese N."/>
            <person name="Submissions S."/>
        </authorList>
    </citation>
    <scope>NUCLEOTIDE SEQUENCE [LARGE SCALE GENOMIC DNA]</scope>
    <source>
        <strain evidence="2">CGMCC 4.3506</strain>
    </source>
</reference>
<name>A0A1G7L7C1_9PSEU</name>
<dbReference type="GO" id="GO:0008897">
    <property type="term" value="F:holo-[acyl-carrier-protein] synthase activity"/>
    <property type="evidence" value="ECO:0007669"/>
    <property type="project" value="InterPro"/>
</dbReference>